<dbReference type="Gene3D" id="3.10.20.310">
    <property type="entry name" value="membrane protein fhac"/>
    <property type="match status" value="1"/>
</dbReference>
<sequence length="440" mass="50224">MMRCAKRLIFYKLKSLNQKSILFSLIVCLGLFGYAQDVNVSEIIIEGNKRTRTNFLKRLAFVKEGSTVDSTRIASDVRRFRLLPSVASASSKLEKVDDNNYRLVYTVVENFAIIPGLNVSQDNNDDLAYRTSVFDFNFLGQNQIIGGFYSKNVFDSYGFYWEAPNLFTRKLGIGINYQNNVLQEPIFFEDERDVKYKNTSRAFEIRLMYEHNFKNKFEFGFNIANDDYNYLSGNLPESIPETLGVDKISAVGEYEFNNITNEYQYVDGFRSIFTYSFTLHSNGDNDLLRNFFIGRNDFEYFKRIGDKGNWANRLRLGYATNDTTPFAPFALDNQLNIRGVGNTIDRGTASVVLNTEYRHTILEKGWFAMQANAFVDAGTWQESGGSLGDLIEGKKATVFSGLGVRFIHKRIFNAVFRIDYGVGIGKKANNGIVFGIGQYF</sequence>
<dbReference type="InterPro" id="IPR010827">
    <property type="entry name" value="BamA/TamA_POTRA"/>
</dbReference>
<evidence type="ECO:0000313" key="3">
    <source>
        <dbReference type="Proteomes" id="UP000199492"/>
    </source>
</evidence>
<dbReference type="Proteomes" id="UP000199492">
    <property type="component" value="Unassembled WGS sequence"/>
</dbReference>
<dbReference type="EMBL" id="FNCZ01000001">
    <property type="protein sequence ID" value="SDG95508.1"/>
    <property type="molecule type" value="Genomic_DNA"/>
</dbReference>
<gene>
    <name evidence="2" type="ORF">SAMN04489796_1011023</name>
</gene>
<proteinExistence type="predicted"/>
<dbReference type="STRING" id="262004.SAMN04489796_1011023"/>
<protein>
    <recommendedName>
        <fullName evidence="1">POTRA domain-containing protein</fullName>
    </recommendedName>
</protein>
<dbReference type="AlphaFoldDB" id="A0A1G7YG52"/>
<feature type="domain" description="POTRA" evidence="1">
    <location>
        <begin position="39"/>
        <end position="109"/>
    </location>
</feature>
<accession>A0A1G7YG52</accession>
<dbReference type="Pfam" id="PF07244">
    <property type="entry name" value="POTRA"/>
    <property type="match status" value="1"/>
</dbReference>
<evidence type="ECO:0000259" key="1">
    <source>
        <dbReference type="Pfam" id="PF07244"/>
    </source>
</evidence>
<evidence type="ECO:0000313" key="2">
    <source>
        <dbReference type="EMBL" id="SDG95508.1"/>
    </source>
</evidence>
<organism evidence="2 3">
    <name type="scientific">Winogradskyella thalassocola</name>
    <dbReference type="NCBI Taxonomy" id="262004"/>
    <lineage>
        <taxon>Bacteria</taxon>
        <taxon>Pseudomonadati</taxon>
        <taxon>Bacteroidota</taxon>
        <taxon>Flavobacteriia</taxon>
        <taxon>Flavobacteriales</taxon>
        <taxon>Flavobacteriaceae</taxon>
        <taxon>Winogradskyella</taxon>
    </lineage>
</organism>
<name>A0A1G7YG52_9FLAO</name>
<dbReference type="GO" id="GO:0019867">
    <property type="term" value="C:outer membrane"/>
    <property type="evidence" value="ECO:0007669"/>
    <property type="project" value="InterPro"/>
</dbReference>
<reference evidence="3" key="1">
    <citation type="submission" date="2016-10" db="EMBL/GenBank/DDBJ databases">
        <authorList>
            <person name="Varghese N."/>
            <person name="Submissions S."/>
        </authorList>
    </citation>
    <scope>NUCLEOTIDE SEQUENCE [LARGE SCALE GENOMIC DNA]</scope>
    <source>
        <strain evidence="3">DSM 15363</strain>
    </source>
</reference>
<keyword evidence="3" id="KW-1185">Reference proteome</keyword>